<dbReference type="RefSeq" id="WP_052570190.1">
    <property type="nucleotide sequence ID" value="NZ_CP009498.1"/>
</dbReference>
<organism evidence="8 9">
    <name type="scientific">Endomicrobium proavitum</name>
    <dbReference type="NCBI Taxonomy" id="1408281"/>
    <lineage>
        <taxon>Bacteria</taxon>
        <taxon>Pseudomonadati</taxon>
        <taxon>Elusimicrobiota</taxon>
        <taxon>Endomicrobiia</taxon>
        <taxon>Endomicrobiales</taxon>
        <taxon>Endomicrobiaceae</taxon>
        <taxon>Endomicrobium</taxon>
    </lineage>
</organism>
<accession>A0A0G3WIW4</accession>
<name>A0A0G3WIW4_9BACT</name>
<keyword evidence="5 6" id="KW-0472">Membrane</keyword>
<dbReference type="EMBL" id="CP009498">
    <property type="protein sequence ID" value="AKL97817.1"/>
    <property type="molecule type" value="Genomic_DNA"/>
</dbReference>
<reference evidence="8 9" key="1">
    <citation type="submission" date="2014-09" db="EMBL/GenBank/DDBJ databases">
        <title>Complete genome sequence of Endomicrobium proavitum.</title>
        <authorList>
            <person name="Zheng H."/>
        </authorList>
    </citation>
    <scope>NUCLEOTIDE SEQUENCE [LARGE SCALE GENOMIC DNA]</scope>
    <source>
        <strain evidence="8 9">Rsa215</strain>
    </source>
</reference>
<evidence type="ECO:0000313" key="8">
    <source>
        <dbReference type="EMBL" id="AKL97817.1"/>
    </source>
</evidence>
<evidence type="ECO:0000256" key="2">
    <source>
        <dbReference type="ARBA" id="ARBA00022475"/>
    </source>
</evidence>
<evidence type="ECO:0000256" key="1">
    <source>
        <dbReference type="ARBA" id="ARBA00004651"/>
    </source>
</evidence>
<feature type="domain" description="Type II secretion system protein GspF" evidence="7">
    <location>
        <begin position="156"/>
        <end position="281"/>
    </location>
</feature>
<dbReference type="InterPro" id="IPR018076">
    <property type="entry name" value="T2SS_GspF_dom"/>
</dbReference>
<evidence type="ECO:0000256" key="3">
    <source>
        <dbReference type="ARBA" id="ARBA00022692"/>
    </source>
</evidence>
<proteinExistence type="predicted"/>
<dbReference type="AlphaFoldDB" id="A0A0G3WIW4"/>
<evidence type="ECO:0000259" key="7">
    <source>
        <dbReference type="Pfam" id="PF00482"/>
    </source>
</evidence>
<sequence length="294" mass="32252">MIILLITLTIGAAAFFTVDYILGGIKLMQTEGKVTNAVQKKKTKSFLQPVLLRLADDLGKLLTKITLKQFKDYTSKIEVNLKTLGGDWGKLNAYQFVSVQIFAGIGGMLFCALFISMDLFLMLIVGAVAFVLPQVKVKEAVKKRRELIFKQLPDTADLLSVMLDAGSDFFSAADKVTDILKGPLSDDFKNALAKIALGYDKKTALTEMARQSNVEQLGFFVRTINMALDAGVGMADTLKRLAVQMRSERASAAEKKAQEAPIKMLIPLVLLIFPTIFIVIFGPIVINFVKTGGF</sequence>
<dbReference type="PANTHER" id="PTHR35007:SF2">
    <property type="entry name" value="PILUS ASSEMBLE PROTEIN"/>
    <property type="match status" value="1"/>
</dbReference>
<evidence type="ECO:0000256" key="4">
    <source>
        <dbReference type="ARBA" id="ARBA00022989"/>
    </source>
</evidence>
<dbReference type="STRING" id="1408281.Epro_0438"/>
<dbReference type="OrthoDB" id="9810662at2"/>
<keyword evidence="2" id="KW-1003">Cell membrane</keyword>
<gene>
    <name evidence="8" type="ORF">Epro_0438</name>
</gene>
<keyword evidence="9" id="KW-1185">Reference proteome</keyword>
<protein>
    <submittedName>
        <fullName evidence="8">Putative Type II secretion system F domain protein</fullName>
    </submittedName>
</protein>
<dbReference type="PANTHER" id="PTHR35007">
    <property type="entry name" value="INTEGRAL MEMBRANE PROTEIN-RELATED"/>
    <property type="match status" value="1"/>
</dbReference>
<evidence type="ECO:0000313" key="9">
    <source>
        <dbReference type="Proteomes" id="UP000035337"/>
    </source>
</evidence>
<feature type="transmembrane region" description="Helical" evidence="6">
    <location>
        <begin position="265"/>
        <end position="289"/>
    </location>
</feature>
<keyword evidence="4 6" id="KW-1133">Transmembrane helix</keyword>
<comment type="subcellular location">
    <subcellularLocation>
        <location evidence="1">Cell membrane</location>
        <topology evidence="1">Multi-pass membrane protein</topology>
    </subcellularLocation>
</comment>
<dbReference type="Pfam" id="PF00482">
    <property type="entry name" value="T2SSF"/>
    <property type="match status" value="1"/>
</dbReference>
<keyword evidence="3 6" id="KW-0812">Transmembrane</keyword>
<dbReference type="GO" id="GO:0005886">
    <property type="term" value="C:plasma membrane"/>
    <property type="evidence" value="ECO:0007669"/>
    <property type="project" value="UniProtKB-SubCell"/>
</dbReference>
<feature type="transmembrane region" description="Helical" evidence="6">
    <location>
        <begin position="101"/>
        <end position="132"/>
    </location>
</feature>
<dbReference type="KEGG" id="epo:Epro_0438"/>
<dbReference type="Proteomes" id="UP000035337">
    <property type="component" value="Chromosome"/>
</dbReference>
<evidence type="ECO:0000256" key="5">
    <source>
        <dbReference type="ARBA" id="ARBA00023136"/>
    </source>
</evidence>
<evidence type="ECO:0000256" key="6">
    <source>
        <dbReference type="SAM" id="Phobius"/>
    </source>
</evidence>